<evidence type="ECO:0000256" key="2">
    <source>
        <dbReference type="ARBA" id="ARBA00007639"/>
    </source>
</evidence>
<accession>A0A212LEA1</accession>
<dbReference type="PANTHER" id="PTHR46847:SF1">
    <property type="entry name" value="D-ALLOSE-BINDING PERIPLASMIC PROTEIN-RELATED"/>
    <property type="match status" value="1"/>
</dbReference>
<evidence type="ECO:0000313" key="6">
    <source>
        <dbReference type="EMBL" id="SCM75817.1"/>
    </source>
</evidence>
<gene>
    <name evidence="6" type="ORF">KL86PLE_30264</name>
</gene>
<dbReference type="InterPro" id="IPR028082">
    <property type="entry name" value="Peripla_BP_I"/>
</dbReference>
<dbReference type="EMBL" id="FMJD01000007">
    <property type="protein sequence ID" value="SCM75817.1"/>
    <property type="molecule type" value="Genomic_DNA"/>
</dbReference>
<feature type="chain" id="PRO_5012171336" evidence="4">
    <location>
        <begin position="33"/>
        <end position="321"/>
    </location>
</feature>
<protein>
    <submittedName>
        <fullName evidence="6">Periplasmic binding protein/LacI transcriptional regulator</fullName>
    </submittedName>
</protein>
<dbReference type="GO" id="GO:0030313">
    <property type="term" value="C:cell envelope"/>
    <property type="evidence" value="ECO:0007669"/>
    <property type="project" value="UniProtKB-SubCell"/>
</dbReference>
<dbReference type="Gene3D" id="3.40.50.2300">
    <property type="match status" value="2"/>
</dbReference>
<dbReference type="RefSeq" id="WP_100083475.1">
    <property type="nucleotide sequence ID" value="NZ_LT608334.1"/>
</dbReference>
<evidence type="ECO:0000256" key="3">
    <source>
        <dbReference type="ARBA" id="ARBA00022729"/>
    </source>
</evidence>
<name>A0A212LEA1_9HYPH</name>
<feature type="domain" description="Periplasmic binding protein" evidence="5">
    <location>
        <begin position="38"/>
        <end position="292"/>
    </location>
</feature>
<dbReference type="GO" id="GO:0030246">
    <property type="term" value="F:carbohydrate binding"/>
    <property type="evidence" value="ECO:0007669"/>
    <property type="project" value="UniProtKB-ARBA"/>
</dbReference>
<organism evidence="6">
    <name type="scientific">uncultured Pleomorphomonas sp</name>
    <dbReference type="NCBI Taxonomy" id="442121"/>
    <lineage>
        <taxon>Bacteria</taxon>
        <taxon>Pseudomonadati</taxon>
        <taxon>Pseudomonadota</taxon>
        <taxon>Alphaproteobacteria</taxon>
        <taxon>Hyphomicrobiales</taxon>
        <taxon>Pleomorphomonadaceae</taxon>
        <taxon>Pleomorphomonas</taxon>
        <taxon>environmental samples</taxon>
    </lineage>
</organism>
<dbReference type="SUPFAM" id="SSF53822">
    <property type="entry name" value="Periplasmic binding protein-like I"/>
    <property type="match status" value="1"/>
</dbReference>
<evidence type="ECO:0000256" key="4">
    <source>
        <dbReference type="SAM" id="SignalP"/>
    </source>
</evidence>
<dbReference type="InterPro" id="IPR025997">
    <property type="entry name" value="SBP_2_dom"/>
</dbReference>
<reference evidence="6" key="1">
    <citation type="submission" date="2016-08" db="EMBL/GenBank/DDBJ databases">
        <authorList>
            <person name="Seilhamer J.J."/>
        </authorList>
    </citation>
    <scope>NUCLEOTIDE SEQUENCE</scope>
    <source>
        <strain evidence="6">86</strain>
    </source>
</reference>
<evidence type="ECO:0000259" key="5">
    <source>
        <dbReference type="Pfam" id="PF13407"/>
    </source>
</evidence>
<comment type="similarity">
    <text evidence="2">Belongs to the bacterial solute-binding protein 2 family.</text>
</comment>
<dbReference type="Pfam" id="PF13407">
    <property type="entry name" value="Peripla_BP_4"/>
    <property type="match status" value="1"/>
</dbReference>
<dbReference type="AlphaFoldDB" id="A0A212LEA1"/>
<sequence length="321" mass="33426">MNRRTFAAALMAGVFAVAALPAVTAVSSPAAAAEKVKIAVVLKTLSSQYWKIVAAGAQAAADKNNVDLIVLGPPTEDAVEQQINMVQDVLAQKPDALIFSPSQPDTAVNVITKVRAAGIPVLLVDTGMPEKFTDYTSFIGTDNIAAGKAGGEALLKVLKKGDKVLLLDGAPGNPSMTQRCDGAKEVLEAAGIEIASRQPAYSDREKAYTVTQNVLQSTPDIAGVFAGNDEEALGALRALKQSGKEVPIIGVDANADNLKAILAGDLYGSIAQGNYDMGRLGVEKALEAIAGKPVDKRIDSGATLITKDNAQELLDFRASIK</sequence>
<comment type="subcellular location">
    <subcellularLocation>
        <location evidence="1">Cell envelope</location>
    </subcellularLocation>
</comment>
<feature type="signal peptide" evidence="4">
    <location>
        <begin position="1"/>
        <end position="32"/>
    </location>
</feature>
<keyword evidence="3 4" id="KW-0732">Signal</keyword>
<dbReference type="PANTHER" id="PTHR46847">
    <property type="entry name" value="D-ALLOSE-BINDING PERIPLASMIC PROTEIN-RELATED"/>
    <property type="match status" value="1"/>
</dbReference>
<proteinExistence type="inferred from homology"/>
<evidence type="ECO:0000256" key="1">
    <source>
        <dbReference type="ARBA" id="ARBA00004196"/>
    </source>
</evidence>
<dbReference type="CDD" id="cd01536">
    <property type="entry name" value="PBP1_ABC_sugar_binding-like"/>
    <property type="match status" value="1"/>
</dbReference>